<name>A0A1F7GLS2_9BACT</name>
<evidence type="ECO:0000313" key="1">
    <source>
        <dbReference type="EMBL" id="OGK19656.1"/>
    </source>
</evidence>
<comment type="caution">
    <text evidence="1">The sequence shown here is derived from an EMBL/GenBank/DDBJ whole genome shotgun (WGS) entry which is preliminary data.</text>
</comment>
<sequence length="213" mass="24465">MTEIPVPFRDFAVAQVQARETVPPDQEQSYSALMEAGWKQFQDALNRDLTNEEVGQVIHAQEEDIASYWFRQWARDGFIQNESMPNEWVLENDNEKIGVWFDYSGRLSGAPHGYSSIYFKRETDDERATAQFHYVTDPSNGLVLYTTTLYEGPLRDSVQSHEVMVERESIGEKMTTYTFRKHNYGSNAVAELTWTEITGAPDLEGEEEDLSSL</sequence>
<organism evidence="1 2">
    <name type="scientific">Candidatus Roizmanbacteria bacterium RIFCSPHIGHO2_01_FULL_39_24</name>
    <dbReference type="NCBI Taxonomy" id="1802032"/>
    <lineage>
        <taxon>Bacteria</taxon>
        <taxon>Candidatus Roizmaniibacteriota</taxon>
    </lineage>
</organism>
<reference evidence="1 2" key="1">
    <citation type="journal article" date="2016" name="Nat. Commun.">
        <title>Thousands of microbial genomes shed light on interconnected biogeochemical processes in an aquifer system.</title>
        <authorList>
            <person name="Anantharaman K."/>
            <person name="Brown C.T."/>
            <person name="Hug L.A."/>
            <person name="Sharon I."/>
            <person name="Castelle C.J."/>
            <person name="Probst A.J."/>
            <person name="Thomas B.C."/>
            <person name="Singh A."/>
            <person name="Wilkins M.J."/>
            <person name="Karaoz U."/>
            <person name="Brodie E.L."/>
            <person name="Williams K.H."/>
            <person name="Hubbard S.S."/>
            <person name="Banfield J.F."/>
        </authorList>
    </citation>
    <scope>NUCLEOTIDE SEQUENCE [LARGE SCALE GENOMIC DNA]</scope>
</reference>
<dbReference type="EMBL" id="MFZH01000007">
    <property type="protein sequence ID" value="OGK19656.1"/>
    <property type="molecule type" value="Genomic_DNA"/>
</dbReference>
<dbReference type="AlphaFoldDB" id="A0A1F7GLS2"/>
<protein>
    <submittedName>
        <fullName evidence="1">Uncharacterized protein</fullName>
    </submittedName>
</protein>
<accession>A0A1F7GLS2</accession>
<dbReference type="Proteomes" id="UP000176850">
    <property type="component" value="Unassembled WGS sequence"/>
</dbReference>
<proteinExistence type="predicted"/>
<gene>
    <name evidence="1" type="ORF">A2799_01345</name>
</gene>
<evidence type="ECO:0000313" key="2">
    <source>
        <dbReference type="Proteomes" id="UP000176850"/>
    </source>
</evidence>